<organism evidence="1 2">
    <name type="scientific">Leucobacter komagatae</name>
    <dbReference type="NCBI Taxonomy" id="55969"/>
    <lineage>
        <taxon>Bacteria</taxon>
        <taxon>Bacillati</taxon>
        <taxon>Actinomycetota</taxon>
        <taxon>Actinomycetes</taxon>
        <taxon>Micrococcales</taxon>
        <taxon>Microbacteriaceae</taxon>
        <taxon>Leucobacter</taxon>
    </lineage>
</organism>
<protein>
    <submittedName>
        <fullName evidence="1">Uncharacterized protein</fullName>
    </submittedName>
</protein>
<gene>
    <name evidence="1" type="ORF">SD72_15205</name>
</gene>
<name>A0A0D0H2V0_9MICO</name>
<keyword evidence="2" id="KW-1185">Reference proteome</keyword>
<proteinExistence type="predicted"/>
<dbReference type="RefSeq" id="WP_042545320.1">
    <property type="nucleotide sequence ID" value="NZ_JXSQ01000035.1"/>
</dbReference>
<dbReference type="EMBL" id="JXSQ01000035">
    <property type="protein sequence ID" value="KIP51465.1"/>
    <property type="molecule type" value="Genomic_DNA"/>
</dbReference>
<reference evidence="1 2" key="1">
    <citation type="submission" date="2015-01" db="EMBL/GenBank/DDBJ databases">
        <title>Draft genome sequence of Leucobacter komagatae strain VKM ST2845.</title>
        <authorList>
            <person name="Karlyshev A.V."/>
            <person name="Kudryashova E.B."/>
        </authorList>
    </citation>
    <scope>NUCLEOTIDE SEQUENCE [LARGE SCALE GENOMIC DNA]</scope>
    <source>
        <strain evidence="1 2">VKM ST2845</strain>
    </source>
</reference>
<dbReference type="Proteomes" id="UP000032120">
    <property type="component" value="Unassembled WGS sequence"/>
</dbReference>
<evidence type="ECO:0000313" key="1">
    <source>
        <dbReference type="EMBL" id="KIP51465.1"/>
    </source>
</evidence>
<sequence length="93" mass="10165">MSEKLEQLAEAQAAVSSTEEVLAAVRRLTHAATFGQVRTMRLSEPQTQLTALSTIDRNVLLAALRVHEETALAQVHATDPSFDQQPLDEVSKP</sequence>
<comment type="caution">
    <text evidence="1">The sequence shown here is derived from an EMBL/GenBank/DDBJ whole genome shotgun (WGS) entry which is preliminary data.</text>
</comment>
<evidence type="ECO:0000313" key="2">
    <source>
        <dbReference type="Proteomes" id="UP000032120"/>
    </source>
</evidence>
<dbReference type="AlphaFoldDB" id="A0A0D0H2V0"/>
<accession>A0A0D0H2V0</accession>